<dbReference type="eggNOG" id="COG0666">
    <property type="taxonomic scope" value="Bacteria"/>
</dbReference>
<organism evidence="1 2">
    <name type="scientific">Cystobacter fuscus (strain ATCC 25194 / DSM 2262 / NBRC 100088 / M29)</name>
    <dbReference type="NCBI Taxonomy" id="1242864"/>
    <lineage>
        <taxon>Bacteria</taxon>
        <taxon>Pseudomonadati</taxon>
        <taxon>Myxococcota</taxon>
        <taxon>Myxococcia</taxon>
        <taxon>Myxococcales</taxon>
        <taxon>Cystobacterineae</taxon>
        <taxon>Archangiaceae</taxon>
        <taxon>Cystobacter</taxon>
    </lineage>
</organism>
<dbReference type="OrthoDB" id="5524430at2"/>
<dbReference type="Proteomes" id="UP000011682">
    <property type="component" value="Unassembled WGS sequence"/>
</dbReference>
<dbReference type="EMBL" id="ANAH02000026">
    <property type="protein sequence ID" value="EPX58223.1"/>
    <property type="molecule type" value="Genomic_DNA"/>
</dbReference>
<comment type="caution">
    <text evidence="1">The sequence shown here is derived from an EMBL/GenBank/DDBJ whole genome shotgun (WGS) entry which is preliminary data.</text>
</comment>
<gene>
    <name evidence="1" type="ORF">D187_004260</name>
</gene>
<proteinExistence type="predicted"/>
<dbReference type="AlphaFoldDB" id="S9QNV2"/>
<protein>
    <submittedName>
        <fullName evidence="1">Uncharacterized protein</fullName>
    </submittedName>
</protein>
<dbReference type="RefSeq" id="WP_002624272.1">
    <property type="nucleotide sequence ID" value="NZ_ANAH02000026.1"/>
</dbReference>
<reference evidence="1" key="1">
    <citation type="submission" date="2013-05" db="EMBL/GenBank/DDBJ databases">
        <title>Genome assembly of Cystobacter fuscus DSM 2262.</title>
        <authorList>
            <person name="Sharma G."/>
            <person name="Khatri I."/>
            <person name="Kaur C."/>
            <person name="Mayilraj S."/>
            <person name="Subramanian S."/>
        </authorList>
    </citation>
    <scope>NUCLEOTIDE SEQUENCE [LARGE SCALE GENOMIC DNA]</scope>
    <source>
        <strain evidence="1">DSM 2262</strain>
    </source>
</reference>
<keyword evidence="2" id="KW-1185">Reference proteome</keyword>
<evidence type="ECO:0000313" key="2">
    <source>
        <dbReference type="Proteomes" id="UP000011682"/>
    </source>
</evidence>
<accession>S9QNV2</accession>
<sequence length="474" mass="51650">MQLTKDAFLAQAEATLTRLEGPVLAAISHHDEPEVATLASAFGTGKARSVTEFIQELCPGPLTHIGLAAVVLRELLEARDDVLDGEVSTPTVVTGHARVSGSLSVTAPLVVLGDLEVGGVIHDAGPDSTVVVVGRCTAWGLRTSGNFLVLGDLVVRDAIQGVYNDESLVVAGALETRFLDENDHDVTVHGEERVKHRFEHGRSGEEAASLASTFLVPGLYDVELDELHHDELFERISRNEPVFTEAPQPRQVKEPDEPTAEELQGIDVAGIVARAPVEVSARNIYYAQRKTGEVWLNGSGEFPVVIFDGEKFLGLEPSPALDATRASERVTFWRKRGDLFLEIERFEAIVQVHAGYNNGRKTALRFAFDSVDAAVRAVRGLEARYTGDFLRVTTEIPGRGLLERELSKYANGKSEYTSAIIKGTTLVTRDGVNKTFDDEASALLALEDWIATKRQAGFDLKILEWKPFGSLAAR</sequence>
<evidence type="ECO:0000313" key="1">
    <source>
        <dbReference type="EMBL" id="EPX58223.1"/>
    </source>
</evidence>
<name>S9QNV2_CYSF2</name>